<dbReference type="InterPro" id="IPR027417">
    <property type="entry name" value="P-loop_NTPase"/>
</dbReference>
<evidence type="ECO:0000313" key="2">
    <source>
        <dbReference type="EMBL" id="MDC8753779.1"/>
    </source>
</evidence>
<gene>
    <name evidence="2" type="ORF">OIK40_03885</name>
</gene>
<feature type="coiled-coil region" evidence="1">
    <location>
        <begin position="369"/>
        <end position="399"/>
    </location>
</feature>
<evidence type="ECO:0000256" key="1">
    <source>
        <dbReference type="SAM" id="Coils"/>
    </source>
</evidence>
<dbReference type="EMBL" id="JAQQXQ010000002">
    <property type="protein sequence ID" value="MDC8753779.1"/>
    <property type="molecule type" value="Genomic_DNA"/>
</dbReference>
<dbReference type="SUPFAM" id="SSF52540">
    <property type="entry name" value="P-loop containing nucleoside triphosphate hydrolases"/>
    <property type="match status" value="1"/>
</dbReference>
<evidence type="ECO:0000313" key="3">
    <source>
        <dbReference type="Proteomes" id="UP001216558"/>
    </source>
</evidence>
<dbReference type="RefSeq" id="WP_273676376.1">
    <property type="nucleotide sequence ID" value="NZ_JAQQXQ010000002.1"/>
</dbReference>
<keyword evidence="3" id="KW-1185">Reference proteome</keyword>
<dbReference type="Proteomes" id="UP001216558">
    <property type="component" value="Unassembled WGS sequence"/>
</dbReference>
<organism evidence="2 3">
    <name type="scientific">Erythrobacter fulvus</name>
    <dbReference type="NCBI Taxonomy" id="2987523"/>
    <lineage>
        <taxon>Bacteria</taxon>
        <taxon>Pseudomonadati</taxon>
        <taxon>Pseudomonadota</taxon>
        <taxon>Alphaproteobacteria</taxon>
        <taxon>Sphingomonadales</taxon>
        <taxon>Erythrobacteraceae</taxon>
        <taxon>Erythrobacter/Porphyrobacter group</taxon>
        <taxon>Erythrobacter</taxon>
    </lineage>
</organism>
<feature type="coiled-coil region" evidence="1">
    <location>
        <begin position="429"/>
        <end position="456"/>
    </location>
</feature>
<accession>A0ABT5JMQ6</accession>
<keyword evidence="1" id="KW-0175">Coiled coil</keyword>
<sequence length="611" mass="68722">MKPSKSVRAENFPIFLYSGFRSSSTWFWSKFRAHKELLCYYEPFNEQLGSLTLKNVAEACPEGWRSHHPDCGPYSLEYALMLGDEGGVPGFPTVRNLGDRYIGTAGAEGPLDEDIAAYVQGLIKHAEHRGRLPLLSCTRILARARGLRMAFGGYHVLLIRNLFHQWNSYAGQARFGNWYFLHTLYETIELADRDPAMAQLAGIFSADDRATFEAWVSSENFDRVFCYCVGFHLYFLTLARRSADLVVDVNALAAPDGEHLEQVVAQIRQNIGINVDLTDVCTQVDFPLRPLSDKAACVETIDAMALTIKTICNASTDERIFIDGLVSDVWCAQDSFQREASSAFEYCTLLEKKAEALAIESATKVCDLDKELQEVRTALEARESELEETRQESARERADLLCRLSAREAEFGDLEHSLFRERAERSQHQVEVDREMQQLADQLARSRREMLSVQNVLGEAHEALNASQTELVVERGRAQRFEDAVVMLEAAMSNLGAVNLELAGRISNLEQAGAELAMNLAAEQAARVRSEDRLQGVLEGDKVRDRLTFALATLIKFSSLRLLMPKRVWERRLRESLCGLPGFENTCELGEKGNTPDGLAEWIWRAIISDQ</sequence>
<name>A0ABT5JMQ6_9SPHN</name>
<reference evidence="2 3" key="1">
    <citation type="submission" date="2022-10" db="EMBL/GenBank/DDBJ databases">
        <title>Erythrobacter sp. sf7 Genome sequencing.</title>
        <authorList>
            <person name="Park S."/>
        </authorList>
    </citation>
    <scope>NUCLEOTIDE SEQUENCE [LARGE SCALE GENOMIC DNA]</scope>
    <source>
        <strain evidence="3">sf7</strain>
    </source>
</reference>
<protein>
    <submittedName>
        <fullName evidence="2">Uncharacterized protein</fullName>
    </submittedName>
</protein>
<proteinExistence type="predicted"/>
<comment type="caution">
    <text evidence="2">The sequence shown here is derived from an EMBL/GenBank/DDBJ whole genome shotgun (WGS) entry which is preliminary data.</text>
</comment>